<dbReference type="Pfam" id="PF07730">
    <property type="entry name" value="HisKA_3"/>
    <property type="match status" value="1"/>
</dbReference>
<dbReference type="Gene3D" id="3.30.565.10">
    <property type="entry name" value="Histidine kinase-like ATPase, C-terminal domain"/>
    <property type="match status" value="1"/>
</dbReference>
<name>A0ABY6CYH2_9BACT</name>
<dbReference type="PROSITE" id="PS50109">
    <property type="entry name" value="HIS_KIN"/>
    <property type="match status" value="1"/>
</dbReference>
<dbReference type="SMART" id="SM00387">
    <property type="entry name" value="HATPase_c"/>
    <property type="match status" value="1"/>
</dbReference>
<dbReference type="InterPro" id="IPR000014">
    <property type="entry name" value="PAS"/>
</dbReference>
<dbReference type="CDD" id="cd16917">
    <property type="entry name" value="HATPase_UhpB-NarQ-NarX-like"/>
    <property type="match status" value="1"/>
</dbReference>
<dbReference type="InterPro" id="IPR050482">
    <property type="entry name" value="Sensor_HK_TwoCompSys"/>
</dbReference>
<keyword evidence="4" id="KW-0808">Transferase</keyword>
<keyword evidence="8" id="KW-0902">Two-component regulatory system</keyword>
<dbReference type="InterPro" id="IPR005467">
    <property type="entry name" value="His_kinase_dom"/>
</dbReference>
<dbReference type="Pfam" id="PF02518">
    <property type="entry name" value="HATPase_c"/>
    <property type="match status" value="1"/>
</dbReference>
<protein>
    <recommendedName>
        <fullName evidence="2">histidine kinase</fullName>
        <ecNumber evidence="2">2.7.13.3</ecNumber>
    </recommendedName>
</protein>
<evidence type="ECO:0000256" key="4">
    <source>
        <dbReference type="ARBA" id="ARBA00022679"/>
    </source>
</evidence>
<dbReference type="SUPFAM" id="SSF55874">
    <property type="entry name" value="ATPase domain of HSP90 chaperone/DNA topoisomerase II/histidine kinase"/>
    <property type="match status" value="1"/>
</dbReference>
<reference evidence="10" key="1">
    <citation type="submission" date="2022-10" db="EMBL/GenBank/DDBJ databases">
        <title>Comparative genomics and taxonomic characterization of three novel marine species of genus Reichenbachiella exhibiting antioxidant and polysaccharide degradation activities.</title>
        <authorList>
            <person name="Muhammad N."/>
            <person name="Lee Y.-J."/>
            <person name="Ko J."/>
            <person name="Kim S.-G."/>
        </authorList>
    </citation>
    <scope>NUCLEOTIDE SEQUENCE</scope>
    <source>
        <strain evidence="10">Wsw4-B4</strain>
    </source>
</reference>
<sequence length="478" mass="53933">MTGSIHLIYDKTLTLIMDLLHAKSAAILSMGDHSLTIERLLTKGKVQRLGDKITDQPHLLQTISEMKEPSVVSSEIFRELTIYKVLNKAHYYVFPCLDSHMSVIAVIIIPIEKLSAFNAEDFSLVHVVGQRLSVELEKSRVIIERDRLSEFNASILESLDEVTWDYSIAKQQMSWFGAISKVFGYQKEDMGSSLNFFLSKVHPSDQVELEDRLIMNKQVNEKFILDFQFDHGDHGFNWLRIEGVMHSDVQGRAERVLGVIKNVHNEKRAEILRIRAMIKAKDSERKRIASEIHDSLGQTLSVARLELDSLSELYQEVSFKEKMKSVSDLIAGAIQESRAISHDLMPPALVDYGLIPALETMINQVDRSSGVNFSFFHNGIDERFEEEFETNVYRICQEGINNILKHAQAKNATVQVIRHPNYVYVSIEDDGVGFSQSSKAGDGAGLGLKNMANRVAYLGGKIDFESNNGSIITIEILV</sequence>
<comment type="catalytic activity">
    <reaction evidence="1">
        <text>ATP + protein L-histidine = ADP + protein N-phospho-L-histidine.</text>
        <dbReference type="EC" id="2.7.13.3"/>
    </reaction>
</comment>
<evidence type="ECO:0000256" key="8">
    <source>
        <dbReference type="ARBA" id="ARBA00023012"/>
    </source>
</evidence>
<evidence type="ECO:0000313" key="10">
    <source>
        <dbReference type="EMBL" id="UXX78966.1"/>
    </source>
</evidence>
<dbReference type="GO" id="GO:0016301">
    <property type="term" value="F:kinase activity"/>
    <property type="evidence" value="ECO:0007669"/>
    <property type="project" value="UniProtKB-KW"/>
</dbReference>
<gene>
    <name evidence="10" type="ORF">N7E81_16555</name>
</gene>
<dbReference type="InterPro" id="IPR013655">
    <property type="entry name" value="PAS_fold_3"/>
</dbReference>
<evidence type="ECO:0000256" key="1">
    <source>
        <dbReference type="ARBA" id="ARBA00000085"/>
    </source>
</evidence>
<dbReference type="EC" id="2.7.13.3" evidence="2"/>
<feature type="domain" description="Histidine kinase" evidence="9">
    <location>
        <begin position="287"/>
        <end position="478"/>
    </location>
</feature>
<proteinExistence type="predicted"/>
<dbReference type="InterPro" id="IPR003594">
    <property type="entry name" value="HATPase_dom"/>
</dbReference>
<dbReference type="Gene3D" id="1.20.5.1930">
    <property type="match status" value="1"/>
</dbReference>
<dbReference type="SUPFAM" id="SSF55785">
    <property type="entry name" value="PYP-like sensor domain (PAS domain)"/>
    <property type="match status" value="1"/>
</dbReference>
<evidence type="ECO:0000256" key="3">
    <source>
        <dbReference type="ARBA" id="ARBA00022553"/>
    </source>
</evidence>
<dbReference type="InterPro" id="IPR035965">
    <property type="entry name" value="PAS-like_dom_sf"/>
</dbReference>
<accession>A0ABY6CYH2</accession>
<keyword evidence="3" id="KW-0597">Phosphoprotein</keyword>
<keyword evidence="7" id="KW-0067">ATP-binding</keyword>
<evidence type="ECO:0000256" key="5">
    <source>
        <dbReference type="ARBA" id="ARBA00022741"/>
    </source>
</evidence>
<dbReference type="Proteomes" id="UP001062165">
    <property type="component" value="Chromosome"/>
</dbReference>
<dbReference type="InterPro" id="IPR036890">
    <property type="entry name" value="HATPase_C_sf"/>
</dbReference>
<keyword evidence="6 10" id="KW-0418">Kinase</keyword>
<dbReference type="CDD" id="cd00130">
    <property type="entry name" value="PAS"/>
    <property type="match status" value="1"/>
</dbReference>
<dbReference type="Pfam" id="PF08447">
    <property type="entry name" value="PAS_3"/>
    <property type="match status" value="1"/>
</dbReference>
<evidence type="ECO:0000256" key="7">
    <source>
        <dbReference type="ARBA" id="ARBA00022840"/>
    </source>
</evidence>
<keyword evidence="11" id="KW-1185">Reference proteome</keyword>
<dbReference type="PANTHER" id="PTHR24421">
    <property type="entry name" value="NITRATE/NITRITE SENSOR PROTEIN NARX-RELATED"/>
    <property type="match status" value="1"/>
</dbReference>
<dbReference type="EMBL" id="CP106735">
    <property type="protein sequence ID" value="UXX78966.1"/>
    <property type="molecule type" value="Genomic_DNA"/>
</dbReference>
<dbReference type="InterPro" id="IPR011712">
    <property type="entry name" value="Sig_transdc_His_kin_sub3_dim/P"/>
</dbReference>
<dbReference type="PANTHER" id="PTHR24421:SF10">
    <property type="entry name" value="NITRATE_NITRITE SENSOR PROTEIN NARQ"/>
    <property type="match status" value="1"/>
</dbReference>
<organism evidence="10 11">
    <name type="scientific">Reichenbachiella carrageenanivorans</name>
    <dbReference type="NCBI Taxonomy" id="2979869"/>
    <lineage>
        <taxon>Bacteria</taxon>
        <taxon>Pseudomonadati</taxon>
        <taxon>Bacteroidota</taxon>
        <taxon>Cytophagia</taxon>
        <taxon>Cytophagales</taxon>
        <taxon>Reichenbachiellaceae</taxon>
        <taxon>Reichenbachiella</taxon>
    </lineage>
</organism>
<evidence type="ECO:0000256" key="6">
    <source>
        <dbReference type="ARBA" id="ARBA00022777"/>
    </source>
</evidence>
<evidence type="ECO:0000259" key="9">
    <source>
        <dbReference type="PROSITE" id="PS50109"/>
    </source>
</evidence>
<evidence type="ECO:0000313" key="11">
    <source>
        <dbReference type="Proteomes" id="UP001062165"/>
    </source>
</evidence>
<dbReference type="RefSeq" id="WP_263050710.1">
    <property type="nucleotide sequence ID" value="NZ_CP106735.1"/>
</dbReference>
<keyword evidence="5" id="KW-0547">Nucleotide-binding</keyword>
<evidence type="ECO:0000256" key="2">
    <source>
        <dbReference type="ARBA" id="ARBA00012438"/>
    </source>
</evidence>
<dbReference type="Gene3D" id="3.30.450.20">
    <property type="entry name" value="PAS domain"/>
    <property type="match status" value="1"/>
</dbReference>